<gene>
    <name evidence="2" type="ORF">ROTO_15890</name>
</gene>
<keyword evidence="3" id="KW-1185">Reference proteome</keyword>
<feature type="chain" id="PRO_5005563328" description="DUF2946 domain-containing protein" evidence="1">
    <location>
        <begin position="25"/>
        <end position="115"/>
    </location>
</feature>
<proteinExistence type="predicted"/>
<comment type="caution">
    <text evidence="2">The sequence shown here is derived from an EMBL/GenBank/DDBJ whole genome shotgun (WGS) entry which is preliminary data.</text>
</comment>
<dbReference type="STRING" id="74031.SAMN04488077_10981"/>
<accession>A0A0L6CVS2</accession>
<evidence type="ECO:0000313" key="3">
    <source>
        <dbReference type="Proteomes" id="UP000037046"/>
    </source>
</evidence>
<dbReference type="EMBL" id="LGVV01000016">
    <property type="protein sequence ID" value="KNX41864.1"/>
    <property type="molecule type" value="Genomic_DNA"/>
</dbReference>
<evidence type="ECO:0008006" key="4">
    <source>
        <dbReference type="Google" id="ProtNLM"/>
    </source>
</evidence>
<dbReference type="InterPro" id="IPR021333">
    <property type="entry name" value="DUF2946"/>
</dbReference>
<organism evidence="2 3">
    <name type="scientific">Roseovarius tolerans</name>
    <dbReference type="NCBI Taxonomy" id="74031"/>
    <lineage>
        <taxon>Bacteria</taxon>
        <taxon>Pseudomonadati</taxon>
        <taxon>Pseudomonadota</taxon>
        <taxon>Alphaproteobacteria</taxon>
        <taxon>Rhodobacterales</taxon>
        <taxon>Roseobacteraceae</taxon>
        <taxon>Roseovarius</taxon>
    </lineage>
</organism>
<sequence length="115" mass="11837">MTILRSITALGLCLFLALTSVSLAVARGAAQPVGQMVLCTGEGTRTVLVDAKGQPATPPHVCPDCLLAFYADAARPPLPLPRDLAATARQTFAGARHEASLARPAPLARAPPVSV</sequence>
<dbReference type="AlphaFoldDB" id="A0A0L6CVS2"/>
<dbReference type="Pfam" id="PF11162">
    <property type="entry name" value="DUF2946"/>
    <property type="match status" value="1"/>
</dbReference>
<dbReference type="PATRIC" id="fig|74031.6.peg.1622"/>
<keyword evidence="1" id="KW-0732">Signal</keyword>
<dbReference type="RefSeq" id="WP_050662500.1">
    <property type="nucleotide sequence ID" value="NZ_CP118494.1"/>
</dbReference>
<evidence type="ECO:0000313" key="2">
    <source>
        <dbReference type="EMBL" id="KNX41864.1"/>
    </source>
</evidence>
<evidence type="ECO:0000256" key="1">
    <source>
        <dbReference type="SAM" id="SignalP"/>
    </source>
</evidence>
<protein>
    <recommendedName>
        <fullName evidence="4">DUF2946 domain-containing protein</fullName>
    </recommendedName>
</protein>
<feature type="signal peptide" evidence="1">
    <location>
        <begin position="1"/>
        <end position="24"/>
    </location>
</feature>
<name>A0A0L6CVS2_9RHOB</name>
<reference evidence="3" key="1">
    <citation type="submission" date="2015-07" db="EMBL/GenBank/DDBJ databases">
        <title>Draft Genome Sequence of Roseovarius tolerans EL-164, a producer of N-Acylated Alanine Methyl Esters (NAMEs).</title>
        <authorList>
            <person name="Voget S."/>
            <person name="Bruns H."/>
            <person name="Wagner-Doebler I."/>
            <person name="Schulz S."/>
            <person name="Daniel R."/>
        </authorList>
    </citation>
    <scope>NUCLEOTIDE SEQUENCE [LARGE SCALE GENOMIC DNA]</scope>
    <source>
        <strain evidence="3">EL-164</strain>
    </source>
</reference>
<dbReference type="Proteomes" id="UP000037046">
    <property type="component" value="Unassembled WGS sequence"/>
</dbReference>